<keyword evidence="3" id="KW-1185">Reference proteome</keyword>
<dbReference type="InterPro" id="IPR024047">
    <property type="entry name" value="MM3350-like_sf"/>
</dbReference>
<organism evidence="2 3">
    <name type="scientific">Hyaloscypha hepaticicola</name>
    <dbReference type="NCBI Taxonomy" id="2082293"/>
    <lineage>
        <taxon>Eukaryota</taxon>
        <taxon>Fungi</taxon>
        <taxon>Dikarya</taxon>
        <taxon>Ascomycota</taxon>
        <taxon>Pezizomycotina</taxon>
        <taxon>Leotiomycetes</taxon>
        <taxon>Helotiales</taxon>
        <taxon>Hyaloscyphaceae</taxon>
        <taxon>Hyaloscypha</taxon>
    </lineage>
</organism>
<dbReference type="Gene3D" id="3.10.290.30">
    <property type="entry name" value="MM3350-like"/>
    <property type="match status" value="1"/>
</dbReference>
<accession>A0A2J6QDQ0</accession>
<sequence>MASTASTVSHRTDIIPHRARRNNLFDTPRERTCLNCEALTTDLVTCRRCQAPYCSESCKKEAASLHICKFNYNVHASLMNVKDPEINRMLRVPCMATFEELHQALQIAFSWRPGTDYEFYIGNLEGRRTLITTSSRIETLTWRWANKENAPYDDYKDGETTYIAEGMENLLFQDRRILAYKSNVLVPDEPTHRVVISCDSEVLLLRGFVRSYIICVGGIGHPFAEGFNLEEWQKLKRAYRAEHPTPEQTALVELYEFFCPNADQYGLRSRTGQWDREAVNALLKKMPIAATNYLTVYVEHG</sequence>
<dbReference type="OrthoDB" id="245563at2759"/>
<evidence type="ECO:0000259" key="1">
    <source>
        <dbReference type="Pfam" id="PF07929"/>
    </source>
</evidence>
<protein>
    <recommendedName>
        <fullName evidence="1">Plasmid pRiA4b Orf3-like domain-containing protein</fullName>
    </recommendedName>
</protein>
<dbReference type="AlphaFoldDB" id="A0A2J6QDQ0"/>
<dbReference type="Pfam" id="PF07929">
    <property type="entry name" value="PRiA4_ORF3"/>
    <property type="match status" value="1"/>
</dbReference>
<evidence type="ECO:0000313" key="2">
    <source>
        <dbReference type="EMBL" id="PMD24392.1"/>
    </source>
</evidence>
<evidence type="ECO:0000313" key="3">
    <source>
        <dbReference type="Proteomes" id="UP000235672"/>
    </source>
</evidence>
<proteinExistence type="predicted"/>
<feature type="domain" description="Plasmid pRiA4b Orf3-like" evidence="1">
    <location>
        <begin position="72"/>
        <end position="125"/>
    </location>
</feature>
<reference evidence="2 3" key="1">
    <citation type="submission" date="2016-05" db="EMBL/GenBank/DDBJ databases">
        <title>A degradative enzymes factory behind the ericoid mycorrhizal symbiosis.</title>
        <authorList>
            <consortium name="DOE Joint Genome Institute"/>
            <person name="Martino E."/>
            <person name="Morin E."/>
            <person name="Grelet G."/>
            <person name="Kuo A."/>
            <person name="Kohler A."/>
            <person name="Daghino S."/>
            <person name="Barry K."/>
            <person name="Choi C."/>
            <person name="Cichocki N."/>
            <person name="Clum A."/>
            <person name="Copeland A."/>
            <person name="Hainaut M."/>
            <person name="Haridas S."/>
            <person name="Labutti K."/>
            <person name="Lindquist E."/>
            <person name="Lipzen A."/>
            <person name="Khouja H.-R."/>
            <person name="Murat C."/>
            <person name="Ohm R."/>
            <person name="Olson A."/>
            <person name="Spatafora J."/>
            <person name="Veneault-Fourrey C."/>
            <person name="Henrissat B."/>
            <person name="Grigoriev I."/>
            <person name="Martin F."/>
            <person name="Perotto S."/>
        </authorList>
    </citation>
    <scope>NUCLEOTIDE SEQUENCE [LARGE SCALE GENOMIC DNA]</scope>
    <source>
        <strain evidence="2 3">UAMH 7357</strain>
    </source>
</reference>
<dbReference type="EMBL" id="KZ613473">
    <property type="protein sequence ID" value="PMD24392.1"/>
    <property type="molecule type" value="Genomic_DNA"/>
</dbReference>
<gene>
    <name evidence="2" type="ORF">NA56DRAFT_37276</name>
</gene>
<name>A0A2J6QDQ0_9HELO</name>
<dbReference type="InterPro" id="IPR012912">
    <property type="entry name" value="Plasmid_pRiA4b_Orf3-like"/>
</dbReference>
<dbReference type="SUPFAM" id="SSF159941">
    <property type="entry name" value="MM3350-like"/>
    <property type="match status" value="1"/>
</dbReference>
<dbReference type="Proteomes" id="UP000235672">
    <property type="component" value="Unassembled WGS sequence"/>
</dbReference>
<dbReference type="STRING" id="1745343.A0A2J6QDQ0"/>